<organism evidence="15">
    <name type="scientific">marine metagenome</name>
    <dbReference type="NCBI Taxonomy" id="408172"/>
    <lineage>
        <taxon>unclassified sequences</taxon>
        <taxon>metagenomes</taxon>
        <taxon>ecological metagenomes</taxon>
    </lineage>
</organism>
<keyword evidence="9 12" id="KW-1133">Transmembrane helix</keyword>
<keyword evidence="5" id="KW-0145">Chemotaxis</keyword>
<dbReference type="InterPro" id="IPR046786">
    <property type="entry name" value="MotA_N"/>
</dbReference>
<feature type="domain" description="MotA/TolQ/ExbB proton channel" evidence="13">
    <location>
        <begin position="115"/>
        <end position="216"/>
    </location>
</feature>
<dbReference type="GO" id="GO:1902600">
    <property type="term" value="P:proton transmembrane transport"/>
    <property type="evidence" value="ECO:0007669"/>
    <property type="project" value="UniProtKB-KW"/>
</dbReference>
<dbReference type="GO" id="GO:0005886">
    <property type="term" value="C:plasma membrane"/>
    <property type="evidence" value="ECO:0007669"/>
    <property type="project" value="UniProtKB-SubCell"/>
</dbReference>
<feature type="transmembrane region" description="Helical" evidence="12">
    <location>
        <begin position="35"/>
        <end position="55"/>
    </location>
</feature>
<keyword evidence="8" id="KW-0375">Hydrogen ion transport</keyword>
<evidence type="ECO:0000256" key="7">
    <source>
        <dbReference type="ARBA" id="ARBA00022779"/>
    </source>
</evidence>
<evidence type="ECO:0000259" key="14">
    <source>
        <dbReference type="Pfam" id="PF20560"/>
    </source>
</evidence>
<dbReference type="Pfam" id="PF20560">
    <property type="entry name" value="MotA_N"/>
    <property type="match status" value="1"/>
</dbReference>
<feature type="transmembrane region" description="Helical" evidence="12">
    <location>
        <begin position="142"/>
        <end position="167"/>
    </location>
</feature>
<dbReference type="PANTHER" id="PTHR30433:SF2">
    <property type="entry name" value="MOTILITY PROTEIN A"/>
    <property type="match status" value="1"/>
</dbReference>
<proteinExistence type="inferred from homology"/>
<name>A0A381ZR08_9ZZZZ</name>
<evidence type="ECO:0000256" key="11">
    <source>
        <dbReference type="ARBA" id="ARBA00023136"/>
    </source>
</evidence>
<evidence type="ECO:0000256" key="5">
    <source>
        <dbReference type="ARBA" id="ARBA00022500"/>
    </source>
</evidence>
<reference evidence="15" key="1">
    <citation type="submission" date="2018-05" db="EMBL/GenBank/DDBJ databases">
        <authorList>
            <person name="Lanie J.A."/>
            <person name="Ng W.-L."/>
            <person name="Kazmierczak K.M."/>
            <person name="Andrzejewski T.M."/>
            <person name="Davidsen T.M."/>
            <person name="Wayne K.J."/>
            <person name="Tettelin H."/>
            <person name="Glass J.I."/>
            <person name="Rusch D."/>
            <person name="Podicherti R."/>
            <person name="Tsui H.-C.T."/>
            <person name="Winkler M.E."/>
        </authorList>
    </citation>
    <scope>NUCLEOTIDE SEQUENCE</scope>
</reference>
<evidence type="ECO:0000259" key="13">
    <source>
        <dbReference type="Pfam" id="PF01618"/>
    </source>
</evidence>
<keyword evidence="4" id="KW-1003">Cell membrane</keyword>
<dbReference type="AlphaFoldDB" id="A0A381ZR08"/>
<dbReference type="InterPro" id="IPR002898">
    <property type="entry name" value="MotA_ExbB_proton_chnl"/>
</dbReference>
<sequence length="259" mass="27275">MPNTIIGFIITTVAIVGGMVMSGGVGQFIDPPSVFIVIIGAIGVTFASGSFRQFMNAMAAMPKIFTPINWPYAETIKQFREMAAVLRREGPMGLQSIEIDDDLMEFGTQLILGGVAESGELSNQLDPRLAQVKADSSTNASVWVAFGGFAPAYGMAGTLIGLVAMLGSLDDPGSIGPKMAVALITTLYGTLVANMICLPIANKISVNTSEEVVYKEMVVAGMITLLDAPDPDGLVDMMMARVPLGIYEEVDAEARAEAG</sequence>
<evidence type="ECO:0000256" key="4">
    <source>
        <dbReference type="ARBA" id="ARBA00022475"/>
    </source>
</evidence>
<dbReference type="Pfam" id="PF01618">
    <property type="entry name" value="MotA_ExbB"/>
    <property type="match status" value="1"/>
</dbReference>
<evidence type="ECO:0000256" key="9">
    <source>
        <dbReference type="ARBA" id="ARBA00022989"/>
    </source>
</evidence>
<dbReference type="PANTHER" id="PTHR30433">
    <property type="entry name" value="CHEMOTAXIS PROTEIN MOTA"/>
    <property type="match status" value="1"/>
</dbReference>
<comment type="subcellular location">
    <subcellularLocation>
        <location evidence="1">Cell membrane</location>
        <topology evidence="1">Multi-pass membrane protein</topology>
    </subcellularLocation>
</comment>
<dbReference type="GO" id="GO:0006935">
    <property type="term" value="P:chemotaxis"/>
    <property type="evidence" value="ECO:0007669"/>
    <property type="project" value="UniProtKB-KW"/>
</dbReference>
<dbReference type="InterPro" id="IPR000540">
    <property type="entry name" value="Flag_MotA_CS"/>
</dbReference>
<feature type="domain" description="Motility protein A N-terminal" evidence="14">
    <location>
        <begin position="5"/>
        <end position="88"/>
    </location>
</feature>
<dbReference type="GO" id="GO:0071978">
    <property type="term" value="P:bacterial-type flagellum-dependent swarming motility"/>
    <property type="evidence" value="ECO:0007669"/>
    <property type="project" value="InterPro"/>
</dbReference>
<dbReference type="InterPro" id="IPR047055">
    <property type="entry name" value="MotA-like"/>
</dbReference>
<comment type="similarity">
    <text evidence="2">Belongs to the MotA family.</text>
</comment>
<feature type="transmembrane region" description="Helical" evidence="12">
    <location>
        <begin position="7"/>
        <end position="29"/>
    </location>
</feature>
<evidence type="ECO:0000256" key="8">
    <source>
        <dbReference type="ARBA" id="ARBA00022781"/>
    </source>
</evidence>
<evidence type="ECO:0000256" key="12">
    <source>
        <dbReference type="SAM" id="Phobius"/>
    </source>
</evidence>
<keyword evidence="6 12" id="KW-0812">Transmembrane</keyword>
<evidence type="ECO:0000256" key="3">
    <source>
        <dbReference type="ARBA" id="ARBA00022448"/>
    </source>
</evidence>
<protein>
    <submittedName>
        <fullName evidence="15">Uncharacterized protein</fullName>
    </submittedName>
</protein>
<keyword evidence="7" id="KW-0283">Flagellar rotation</keyword>
<evidence type="ECO:0000256" key="6">
    <source>
        <dbReference type="ARBA" id="ARBA00022692"/>
    </source>
</evidence>
<dbReference type="EMBL" id="UINC01022165">
    <property type="protein sequence ID" value="SVA91217.1"/>
    <property type="molecule type" value="Genomic_DNA"/>
</dbReference>
<accession>A0A381ZR08</accession>
<gene>
    <name evidence="15" type="ORF">METZ01_LOCUS144071</name>
</gene>
<evidence type="ECO:0000256" key="1">
    <source>
        <dbReference type="ARBA" id="ARBA00004651"/>
    </source>
</evidence>
<evidence type="ECO:0000256" key="2">
    <source>
        <dbReference type="ARBA" id="ARBA00008038"/>
    </source>
</evidence>
<evidence type="ECO:0000256" key="10">
    <source>
        <dbReference type="ARBA" id="ARBA00023065"/>
    </source>
</evidence>
<keyword evidence="11 12" id="KW-0472">Membrane</keyword>
<feature type="transmembrane region" description="Helical" evidence="12">
    <location>
        <begin position="179"/>
        <end position="201"/>
    </location>
</feature>
<dbReference type="PROSITE" id="PS01307">
    <property type="entry name" value="MOTA"/>
    <property type="match status" value="1"/>
</dbReference>
<keyword evidence="10" id="KW-0406">Ion transport</keyword>
<evidence type="ECO:0000313" key="15">
    <source>
        <dbReference type="EMBL" id="SVA91217.1"/>
    </source>
</evidence>
<keyword evidence="3" id="KW-0813">Transport</keyword>